<comment type="caution">
    <text evidence="1">The sequence shown here is derived from an EMBL/GenBank/DDBJ whole genome shotgun (WGS) entry which is preliminary data.</text>
</comment>
<sequence>MLTIRFIQAQLAPALDSHDPSPKNINRHRRRGMLDDLTVFTIRFSPENRSLGLWQCGG</sequence>
<protein>
    <submittedName>
        <fullName evidence="1">Uncharacterized protein</fullName>
    </submittedName>
</protein>
<dbReference type="EMBL" id="JAXIOK010000006">
    <property type="protein sequence ID" value="KAK4768634.1"/>
    <property type="molecule type" value="Genomic_DNA"/>
</dbReference>
<evidence type="ECO:0000313" key="2">
    <source>
        <dbReference type="Proteomes" id="UP001345219"/>
    </source>
</evidence>
<dbReference type="AlphaFoldDB" id="A0AAN7QID7"/>
<organism evidence="1 2">
    <name type="scientific">Trapa incisa</name>
    <dbReference type="NCBI Taxonomy" id="236973"/>
    <lineage>
        <taxon>Eukaryota</taxon>
        <taxon>Viridiplantae</taxon>
        <taxon>Streptophyta</taxon>
        <taxon>Embryophyta</taxon>
        <taxon>Tracheophyta</taxon>
        <taxon>Spermatophyta</taxon>
        <taxon>Magnoliopsida</taxon>
        <taxon>eudicotyledons</taxon>
        <taxon>Gunneridae</taxon>
        <taxon>Pentapetalae</taxon>
        <taxon>rosids</taxon>
        <taxon>malvids</taxon>
        <taxon>Myrtales</taxon>
        <taxon>Lythraceae</taxon>
        <taxon>Trapa</taxon>
    </lineage>
</organism>
<keyword evidence="2" id="KW-1185">Reference proteome</keyword>
<evidence type="ECO:0000313" key="1">
    <source>
        <dbReference type="EMBL" id="KAK4768634.1"/>
    </source>
</evidence>
<accession>A0AAN7QID7</accession>
<proteinExistence type="predicted"/>
<gene>
    <name evidence="1" type="ORF">SAY87_003775</name>
</gene>
<name>A0AAN7QID7_9MYRT</name>
<reference evidence="1 2" key="1">
    <citation type="journal article" date="2023" name="Hortic Res">
        <title>Pangenome of water caltrop reveals structural variations and asymmetric subgenome divergence after allopolyploidization.</title>
        <authorList>
            <person name="Zhang X."/>
            <person name="Chen Y."/>
            <person name="Wang L."/>
            <person name="Yuan Y."/>
            <person name="Fang M."/>
            <person name="Shi L."/>
            <person name="Lu R."/>
            <person name="Comes H.P."/>
            <person name="Ma Y."/>
            <person name="Chen Y."/>
            <person name="Huang G."/>
            <person name="Zhou Y."/>
            <person name="Zheng Z."/>
            <person name="Qiu Y."/>
        </authorList>
    </citation>
    <scope>NUCLEOTIDE SEQUENCE [LARGE SCALE GENOMIC DNA]</scope>
    <source>
        <tissue evidence="1">Roots</tissue>
    </source>
</reference>
<dbReference type="Proteomes" id="UP001345219">
    <property type="component" value="Chromosome 3"/>
</dbReference>